<evidence type="ECO:0000256" key="1">
    <source>
        <dbReference type="ARBA" id="ARBA00004651"/>
    </source>
</evidence>
<keyword evidence="4" id="KW-1003">Cell membrane</keyword>
<feature type="transmembrane region" description="Helical" evidence="12">
    <location>
        <begin position="121"/>
        <end position="140"/>
    </location>
</feature>
<evidence type="ECO:0000256" key="10">
    <source>
        <dbReference type="ARBA" id="ARBA00023201"/>
    </source>
</evidence>
<dbReference type="AlphaFoldDB" id="A0A1I3CBH5"/>
<feature type="transmembrane region" description="Helical" evidence="12">
    <location>
        <begin position="146"/>
        <end position="170"/>
    </location>
</feature>
<evidence type="ECO:0000256" key="3">
    <source>
        <dbReference type="ARBA" id="ARBA00022448"/>
    </source>
</evidence>
<evidence type="ECO:0000256" key="5">
    <source>
        <dbReference type="ARBA" id="ARBA00022692"/>
    </source>
</evidence>
<keyword evidence="5 12" id="KW-0812">Transmembrane</keyword>
<dbReference type="InterPro" id="IPR001734">
    <property type="entry name" value="Na/solute_symporter"/>
</dbReference>
<evidence type="ECO:0000256" key="12">
    <source>
        <dbReference type="SAM" id="Phobius"/>
    </source>
</evidence>
<dbReference type="GO" id="GO:0006814">
    <property type="term" value="P:sodium ion transport"/>
    <property type="evidence" value="ECO:0007669"/>
    <property type="project" value="UniProtKB-KW"/>
</dbReference>
<dbReference type="InterPro" id="IPR051163">
    <property type="entry name" value="Sodium:Solute_Symporter_SSF"/>
</dbReference>
<keyword evidence="8" id="KW-0406">Ion transport</keyword>
<protein>
    <submittedName>
        <fullName evidence="13">Sodium:solute symporter family protein</fullName>
    </submittedName>
</protein>
<evidence type="ECO:0000256" key="4">
    <source>
        <dbReference type="ARBA" id="ARBA00022475"/>
    </source>
</evidence>
<evidence type="ECO:0000313" key="13">
    <source>
        <dbReference type="EMBL" id="SFH71882.1"/>
    </source>
</evidence>
<proteinExistence type="inferred from homology"/>
<dbReference type="PANTHER" id="PTHR42985:SF40">
    <property type="entry name" value="LD47995P-RELATED"/>
    <property type="match status" value="1"/>
</dbReference>
<evidence type="ECO:0000256" key="8">
    <source>
        <dbReference type="ARBA" id="ARBA00023065"/>
    </source>
</evidence>
<evidence type="ECO:0000256" key="2">
    <source>
        <dbReference type="ARBA" id="ARBA00006434"/>
    </source>
</evidence>
<dbReference type="InterPro" id="IPR038377">
    <property type="entry name" value="Na/Glc_symporter_sf"/>
</dbReference>
<gene>
    <name evidence="13" type="ORF">SAMN04489868_11611</name>
</gene>
<dbReference type="PANTHER" id="PTHR42985">
    <property type="entry name" value="SODIUM-COUPLED MONOCARBOXYLATE TRANSPORTER"/>
    <property type="match status" value="1"/>
</dbReference>
<organism evidence="13 14">
    <name type="scientific">Pisciglobus halotolerans</name>
    <dbReference type="NCBI Taxonomy" id="745365"/>
    <lineage>
        <taxon>Bacteria</taxon>
        <taxon>Bacillati</taxon>
        <taxon>Bacillota</taxon>
        <taxon>Bacilli</taxon>
        <taxon>Lactobacillales</taxon>
        <taxon>Carnobacteriaceae</taxon>
    </lineage>
</organism>
<dbReference type="Proteomes" id="UP000198668">
    <property type="component" value="Unassembled WGS sequence"/>
</dbReference>
<evidence type="ECO:0000313" key="14">
    <source>
        <dbReference type="Proteomes" id="UP000198668"/>
    </source>
</evidence>
<evidence type="ECO:0000256" key="6">
    <source>
        <dbReference type="ARBA" id="ARBA00022989"/>
    </source>
</evidence>
<evidence type="ECO:0000256" key="9">
    <source>
        <dbReference type="ARBA" id="ARBA00023136"/>
    </source>
</evidence>
<evidence type="ECO:0000256" key="7">
    <source>
        <dbReference type="ARBA" id="ARBA00023053"/>
    </source>
</evidence>
<dbReference type="Gene3D" id="1.20.1730.10">
    <property type="entry name" value="Sodium/glucose cotransporter"/>
    <property type="match status" value="1"/>
</dbReference>
<feature type="transmembrane region" description="Helical" evidence="12">
    <location>
        <begin position="76"/>
        <end position="100"/>
    </location>
</feature>
<reference evidence="13 14" key="1">
    <citation type="submission" date="2016-10" db="EMBL/GenBank/DDBJ databases">
        <authorList>
            <person name="de Groot N.N."/>
        </authorList>
    </citation>
    <scope>NUCLEOTIDE SEQUENCE [LARGE SCALE GENOMIC DNA]</scope>
    <source>
        <strain evidence="13 14">DSM 27630</strain>
    </source>
</reference>
<dbReference type="PROSITE" id="PS50283">
    <property type="entry name" value="NA_SOLUT_SYMP_3"/>
    <property type="match status" value="1"/>
</dbReference>
<keyword evidence="7" id="KW-0915">Sodium</keyword>
<accession>A0A1I3CBH5</accession>
<keyword evidence="9 12" id="KW-0472">Membrane</keyword>
<feature type="transmembrane region" description="Helical" evidence="12">
    <location>
        <begin position="6"/>
        <end position="28"/>
    </location>
</feature>
<dbReference type="GO" id="GO:0005886">
    <property type="term" value="C:plasma membrane"/>
    <property type="evidence" value="ECO:0007669"/>
    <property type="project" value="UniProtKB-SubCell"/>
</dbReference>
<keyword evidence="14" id="KW-1185">Reference proteome</keyword>
<feature type="transmembrane region" description="Helical" evidence="12">
    <location>
        <begin position="48"/>
        <end position="70"/>
    </location>
</feature>
<keyword evidence="3" id="KW-0813">Transport</keyword>
<comment type="subcellular location">
    <subcellularLocation>
        <location evidence="1">Cell membrane</location>
        <topology evidence="1">Multi-pass membrane protein</topology>
    </subcellularLocation>
</comment>
<keyword evidence="6 12" id="KW-1133">Transmembrane helix</keyword>
<sequence>MGKTGFTTIDFVILVVYLLAVLFAGLLFSKKDMEGKEFFKGDGTIPWYVTSVSIFATLLSPISFLTLAGNSFAGSWILWFAQLGMVIAIPIAIRFFLPIYAKLDIDTAYDYLERRFDSKGLRVIGALLFIIFQLGRMSIIMYLPSIALSTLTGISVNVLIIVMGVIAIIYS</sequence>
<evidence type="ECO:0000256" key="11">
    <source>
        <dbReference type="RuleBase" id="RU362091"/>
    </source>
</evidence>
<keyword evidence="10" id="KW-0739">Sodium transport</keyword>
<dbReference type="GO" id="GO:0015293">
    <property type="term" value="F:symporter activity"/>
    <property type="evidence" value="ECO:0007669"/>
    <property type="project" value="TreeGrafter"/>
</dbReference>
<comment type="similarity">
    <text evidence="2 11">Belongs to the sodium:solute symporter (SSF) (TC 2.A.21) family.</text>
</comment>
<name>A0A1I3CBH5_9LACT</name>
<dbReference type="Pfam" id="PF00474">
    <property type="entry name" value="SSF"/>
    <property type="match status" value="1"/>
</dbReference>
<dbReference type="EMBL" id="FOQE01000016">
    <property type="protein sequence ID" value="SFH71882.1"/>
    <property type="molecule type" value="Genomic_DNA"/>
</dbReference>